<evidence type="ECO:0008006" key="7">
    <source>
        <dbReference type="Google" id="ProtNLM"/>
    </source>
</evidence>
<feature type="region of interest" description="Disordered" evidence="2">
    <location>
        <begin position="155"/>
        <end position="220"/>
    </location>
</feature>
<accession>A0A8K0D3B8</accession>
<feature type="compositionally biased region" description="Basic and acidic residues" evidence="2">
    <location>
        <begin position="495"/>
        <end position="517"/>
    </location>
</feature>
<feature type="compositionally biased region" description="Polar residues" evidence="2">
    <location>
        <begin position="55"/>
        <end position="65"/>
    </location>
</feature>
<evidence type="ECO:0000313" key="5">
    <source>
        <dbReference type="EMBL" id="KAF2895758.1"/>
    </source>
</evidence>
<feature type="compositionally biased region" description="Basic and acidic residues" evidence="2">
    <location>
        <begin position="460"/>
        <end position="486"/>
    </location>
</feature>
<feature type="compositionally biased region" description="Basic and acidic residues" evidence="2">
    <location>
        <begin position="66"/>
        <end position="76"/>
    </location>
</feature>
<feature type="non-terminal residue" evidence="5">
    <location>
        <position position="1142"/>
    </location>
</feature>
<sequence length="1142" mass="131682">MASTSERNKDDCGRERLNRNMKRGKPQQQIYRPGSGPLRRSAHNVEETESDTGLVLSSRQNYTKHSPSDKHNKQKSEGSSPREQNVEVDIAANKLGDMVMKDDSRRKPKKPDQTFYVPKPVAQARESSSSINRSNDNLSQINVDNKYVGSKSEFVNGNLGSSTEHLNVINTKSKRYSNRRRPSDTSDVQDKGWRSNSPTVNQRRDIRQGSEPRAISHQSSNINWNRGIRDTRSVEPAMGPPRNYANDKMYMKPPSGRRHSTIGLEPEKRPKMPNLEALPPRLRKKFLEGNKMNVNYIGTQSEGTWDGNSLVFQGTTQHPSSGFQHKFLPKQNYSLPTGMNVPMEMQQQNINIHNQHQHHMPNNYPHMYYTLPHRGRGRGRFHQESENSSVGGLYRCVTPDRMNLGSPCSSRPPTPPPFSNKARSNENLNRIESRSQTPVQFKNYKYERGFVEDVSERYERTHKERYSGQKGNEKNSNKMSNKDKRNSYKNGKNAQGEEKNRSYEERQTPVRGFRESLEAQLSPVSPATPEPESSASNIVPVDNQILDWSEEVELQVRLEAEEALSDAVTRSSSMTSLVETSTASQPPSSKKRNKRSGSRIREDSLDNQSLRNYPSKGRDQNHTRKNSYNSIDSNKDTFKVPESRAVRRRRNSRDNRSRNASRESSFDRGGASSHEPENWRDEILRSRHNSERESSREPEHKEGEVRKGGIIVLPNKEVQRSKPPFLNVERPRYPDVRKPTSPGQQQKSLFDPNNPSKPIIVKYCSARVSVPGFSEGTEGSSPPQLHQYTTDQYGNIIPSWYDETSEGWKMCHYVALLRDVKRADYELQCINNAGLILVSWANVVNLRRFLMESLEYLLCKDLKFCQAEHVEQHFWKILYYNIIEMMRKAIASDSENKKQYKDFVLWLIDEGTKYFENLLDLLEQTYKFKLNDYLGYNNLVPQKGLGYVGLALVSAQKIFLFLGDLARYRQQVTETANYGKCRQWYIKAHEINPKNGRPYNQLAVLALYSRRKLDAVYYYMRSLMSSNPVLSAKENLFTLFDENRKKYEQGERKRREERLEKARQHMKEKESESQGPPGSLRREIWIRPDGGRRVHRTTSAVQEPKHVDSEEEDLASLSCLEVNKRFVTSYLHVHGKLITKIG</sequence>
<feature type="region of interest" description="Disordered" evidence="2">
    <location>
        <begin position="460"/>
        <end position="539"/>
    </location>
</feature>
<dbReference type="Gene3D" id="1.25.40.10">
    <property type="entry name" value="Tetratricopeptide repeat domain"/>
    <property type="match status" value="1"/>
</dbReference>
<dbReference type="EMBL" id="VTPC01005692">
    <property type="protein sequence ID" value="KAF2895758.1"/>
    <property type="molecule type" value="Genomic_DNA"/>
</dbReference>
<feature type="compositionally biased region" description="Basic and acidic residues" evidence="2">
    <location>
        <begin position="674"/>
        <end position="707"/>
    </location>
</feature>
<feature type="compositionally biased region" description="Polar residues" evidence="2">
    <location>
        <begin position="568"/>
        <end position="587"/>
    </location>
</feature>
<feature type="compositionally biased region" description="Basic and acidic residues" evidence="2">
    <location>
        <begin position="1048"/>
        <end position="1072"/>
    </location>
</feature>
<keyword evidence="6" id="KW-1185">Reference proteome</keyword>
<dbReference type="AlphaFoldDB" id="A0A8K0D3B8"/>
<feature type="compositionally biased region" description="Polar residues" evidence="2">
    <location>
        <begin position="155"/>
        <end position="171"/>
    </location>
</feature>
<dbReference type="GO" id="GO:0000184">
    <property type="term" value="P:nuclear-transcribed mRNA catabolic process, nonsense-mediated decay"/>
    <property type="evidence" value="ECO:0007669"/>
    <property type="project" value="UniProtKB-KW"/>
</dbReference>
<keyword evidence="1" id="KW-0866">Nonsense-mediated mRNA decay</keyword>
<gene>
    <name evidence="5" type="ORF">ILUMI_10418</name>
</gene>
<dbReference type="InterPro" id="IPR018834">
    <property type="entry name" value="DNA/RNA-bd_Est1-type"/>
</dbReference>
<dbReference type="PANTHER" id="PTHR15696:SF0">
    <property type="entry name" value="TELOMERASE-BINDING PROTEIN EST1A"/>
    <property type="match status" value="1"/>
</dbReference>
<evidence type="ECO:0000259" key="3">
    <source>
        <dbReference type="Pfam" id="PF10373"/>
    </source>
</evidence>
<feature type="domain" description="Telomerase activating protein Est1-like N-terminal" evidence="4">
    <location>
        <begin position="870"/>
        <end position="972"/>
    </location>
</feature>
<feature type="compositionally biased region" description="Polar residues" evidence="2">
    <location>
        <begin position="421"/>
        <end position="440"/>
    </location>
</feature>
<protein>
    <recommendedName>
        <fullName evidence="7">Telomerase-binding protein EST1A</fullName>
    </recommendedName>
</protein>
<reference evidence="5" key="1">
    <citation type="submission" date="2019-08" db="EMBL/GenBank/DDBJ databases">
        <title>The genome of the North American firefly Photinus pyralis.</title>
        <authorList>
            <consortium name="Photinus pyralis genome working group"/>
            <person name="Fallon T.R."/>
            <person name="Sander Lower S.E."/>
            <person name="Weng J.-K."/>
        </authorList>
    </citation>
    <scope>NUCLEOTIDE SEQUENCE</scope>
    <source>
        <strain evidence="5">TRF0915ILg1</strain>
        <tissue evidence="5">Whole body</tissue>
    </source>
</reference>
<feature type="compositionally biased region" description="Basic and acidic residues" evidence="2">
    <location>
        <begin position="1"/>
        <end position="18"/>
    </location>
</feature>
<dbReference type="GO" id="GO:0042162">
    <property type="term" value="F:telomeric DNA binding"/>
    <property type="evidence" value="ECO:0007669"/>
    <property type="project" value="TreeGrafter"/>
</dbReference>
<organism evidence="5 6">
    <name type="scientific">Ignelater luminosus</name>
    <name type="common">Cucubano</name>
    <name type="synonym">Pyrophorus luminosus</name>
    <dbReference type="NCBI Taxonomy" id="2038154"/>
    <lineage>
        <taxon>Eukaryota</taxon>
        <taxon>Metazoa</taxon>
        <taxon>Ecdysozoa</taxon>
        <taxon>Arthropoda</taxon>
        <taxon>Hexapoda</taxon>
        <taxon>Insecta</taxon>
        <taxon>Pterygota</taxon>
        <taxon>Neoptera</taxon>
        <taxon>Endopterygota</taxon>
        <taxon>Coleoptera</taxon>
        <taxon>Polyphaga</taxon>
        <taxon>Elateriformia</taxon>
        <taxon>Elateroidea</taxon>
        <taxon>Elateridae</taxon>
        <taxon>Agrypninae</taxon>
        <taxon>Pyrophorini</taxon>
        <taxon>Ignelater</taxon>
    </lineage>
</organism>
<feature type="compositionally biased region" description="Basic and acidic residues" evidence="2">
    <location>
        <begin position="181"/>
        <end position="193"/>
    </location>
</feature>
<feature type="compositionally biased region" description="Basic and acidic residues" evidence="2">
    <location>
        <begin position="652"/>
        <end position="666"/>
    </location>
</feature>
<feature type="compositionally biased region" description="Basic and acidic residues" evidence="2">
    <location>
        <begin position="633"/>
        <end position="645"/>
    </location>
</feature>
<feature type="region of interest" description="Disordered" evidence="2">
    <location>
        <begin position="564"/>
        <end position="754"/>
    </location>
</feature>
<evidence type="ECO:0000256" key="2">
    <source>
        <dbReference type="SAM" id="MobiDB-lite"/>
    </source>
</evidence>
<dbReference type="Pfam" id="PF10373">
    <property type="entry name" value="EST1_DNA_bind"/>
    <property type="match status" value="1"/>
</dbReference>
<feature type="region of interest" description="Disordered" evidence="2">
    <location>
        <begin position="232"/>
        <end position="275"/>
    </location>
</feature>
<dbReference type="InterPro" id="IPR011990">
    <property type="entry name" value="TPR-like_helical_dom_sf"/>
</dbReference>
<feature type="compositionally biased region" description="Polar residues" evidence="2">
    <location>
        <begin position="741"/>
        <end position="754"/>
    </location>
</feature>
<feature type="compositionally biased region" description="Basic residues" evidence="2">
    <location>
        <begin position="589"/>
        <end position="598"/>
    </location>
</feature>
<dbReference type="GO" id="GO:0005697">
    <property type="term" value="C:telomerase holoenzyme complex"/>
    <property type="evidence" value="ECO:0007669"/>
    <property type="project" value="TreeGrafter"/>
</dbReference>
<proteinExistence type="predicted"/>
<name>A0A8K0D3B8_IGNLU</name>
<dbReference type="OrthoDB" id="2017974at2759"/>
<feature type="region of interest" description="Disordered" evidence="2">
    <location>
        <begin position="404"/>
        <end position="440"/>
    </location>
</feature>
<dbReference type="Pfam" id="PF10374">
    <property type="entry name" value="EST1"/>
    <property type="match status" value="1"/>
</dbReference>
<feature type="region of interest" description="Disordered" evidence="2">
    <location>
        <begin position="1"/>
        <end position="138"/>
    </location>
</feature>
<evidence type="ECO:0000256" key="1">
    <source>
        <dbReference type="ARBA" id="ARBA00023161"/>
    </source>
</evidence>
<dbReference type="InterPro" id="IPR045153">
    <property type="entry name" value="Est1/Ebs1-like"/>
</dbReference>
<dbReference type="PANTHER" id="PTHR15696">
    <property type="entry name" value="SMG-7 SUPPRESSOR WITH MORPHOLOGICAL EFFECT ON GENITALIA PROTEIN 7"/>
    <property type="match status" value="1"/>
</dbReference>
<dbReference type="InterPro" id="IPR019458">
    <property type="entry name" value="Est1-like_N"/>
</dbReference>
<evidence type="ECO:0000259" key="4">
    <source>
        <dbReference type="Pfam" id="PF10374"/>
    </source>
</evidence>
<dbReference type="GO" id="GO:0070034">
    <property type="term" value="F:telomerase RNA binding"/>
    <property type="evidence" value="ECO:0007669"/>
    <property type="project" value="TreeGrafter"/>
</dbReference>
<dbReference type="Proteomes" id="UP000801492">
    <property type="component" value="Unassembled WGS sequence"/>
</dbReference>
<feature type="compositionally biased region" description="Polar residues" evidence="2">
    <location>
        <begin position="125"/>
        <end position="138"/>
    </location>
</feature>
<evidence type="ECO:0000313" key="6">
    <source>
        <dbReference type="Proteomes" id="UP000801492"/>
    </source>
</evidence>
<feature type="compositionally biased region" description="Low complexity" evidence="2">
    <location>
        <begin position="522"/>
        <end position="536"/>
    </location>
</feature>
<dbReference type="SUPFAM" id="SSF48452">
    <property type="entry name" value="TPR-like"/>
    <property type="match status" value="1"/>
</dbReference>
<comment type="caution">
    <text evidence="5">The sequence shown here is derived from an EMBL/GenBank/DDBJ whole genome shotgun (WGS) entry which is preliminary data.</text>
</comment>
<feature type="domain" description="DNA/RNA-binding" evidence="3">
    <location>
        <begin position="982"/>
        <end position="1137"/>
    </location>
</feature>
<feature type="region of interest" description="Disordered" evidence="2">
    <location>
        <begin position="1048"/>
        <end position="1084"/>
    </location>
</feature>
<feature type="compositionally biased region" description="Basic and acidic residues" evidence="2">
    <location>
        <begin position="729"/>
        <end position="738"/>
    </location>
</feature>